<dbReference type="GO" id="GO:0005829">
    <property type="term" value="C:cytosol"/>
    <property type="evidence" value="ECO:0007669"/>
    <property type="project" value="TreeGrafter"/>
</dbReference>
<dbReference type="Pfam" id="PF02082">
    <property type="entry name" value="Rrf2"/>
    <property type="match status" value="1"/>
</dbReference>
<dbReference type="HOGENOM" id="CLU_107144_1_3_0"/>
<accession>H1XPK9</accession>
<protein>
    <submittedName>
        <fullName evidence="1">Rrf2 family protein</fullName>
    </submittedName>
    <submittedName>
        <fullName evidence="2">Transcriptional regulator, BadM/Rrf2 family</fullName>
    </submittedName>
</protein>
<evidence type="ECO:0000313" key="3">
    <source>
        <dbReference type="Proteomes" id="UP000004671"/>
    </source>
</evidence>
<evidence type="ECO:0000313" key="1">
    <source>
        <dbReference type="EMBL" id="APF19834.1"/>
    </source>
</evidence>
<dbReference type="SUPFAM" id="SSF46785">
    <property type="entry name" value="Winged helix' DNA-binding domain"/>
    <property type="match status" value="1"/>
</dbReference>
<evidence type="ECO:0000313" key="4">
    <source>
        <dbReference type="Proteomes" id="UP000183868"/>
    </source>
</evidence>
<name>H1XPK9_CALAY</name>
<dbReference type="InterPro" id="IPR036388">
    <property type="entry name" value="WH-like_DNA-bd_sf"/>
</dbReference>
<keyword evidence="3" id="KW-1185">Reference proteome</keyword>
<dbReference type="FunCoup" id="H1XPK9">
    <property type="interactions" value="207"/>
</dbReference>
<evidence type="ECO:0000313" key="2">
    <source>
        <dbReference type="EMBL" id="EHO39930.1"/>
    </source>
</evidence>
<dbReference type="STRING" id="880073.Cabys_3086"/>
<dbReference type="InParanoid" id="H1XPK9"/>
<dbReference type="PaxDb" id="880073-Calab_0284"/>
<dbReference type="KEGG" id="caby:Cabys_3086"/>
<dbReference type="Proteomes" id="UP000004671">
    <property type="component" value="Chromosome"/>
</dbReference>
<dbReference type="PROSITE" id="PS51197">
    <property type="entry name" value="HTH_RRF2_2"/>
    <property type="match status" value="1"/>
</dbReference>
<reference evidence="2 3" key="1">
    <citation type="submission" date="2011-09" db="EMBL/GenBank/DDBJ databases">
        <title>The permanent draft genome of Caldithrix abyssi DSM 13497.</title>
        <authorList>
            <consortium name="US DOE Joint Genome Institute (JGI-PGF)"/>
            <person name="Lucas S."/>
            <person name="Han J."/>
            <person name="Lapidus A."/>
            <person name="Bruce D."/>
            <person name="Goodwin L."/>
            <person name="Pitluck S."/>
            <person name="Peters L."/>
            <person name="Kyrpides N."/>
            <person name="Mavromatis K."/>
            <person name="Ivanova N."/>
            <person name="Mikhailova N."/>
            <person name="Chertkov O."/>
            <person name="Detter J.C."/>
            <person name="Tapia R."/>
            <person name="Han C."/>
            <person name="Land M."/>
            <person name="Hauser L."/>
            <person name="Markowitz V."/>
            <person name="Cheng J.-F."/>
            <person name="Hugenholtz P."/>
            <person name="Woyke T."/>
            <person name="Wu D."/>
            <person name="Spring S."/>
            <person name="Brambilla E."/>
            <person name="Klenk H.-P."/>
            <person name="Eisen J.A."/>
        </authorList>
    </citation>
    <scope>NUCLEOTIDE SEQUENCE [LARGE SCALE GENOMIC DNA]</scope>
    <source>
        <strain evidence="2 3">DSM 13497</strain>
    </source>
</reference>
<dbReference type="NCBIfam" id="TIGR00738">
    <property type="entry name" value="rrf2_super"/>
    <property type="match status" value="1"/>
</dbReference>
<dbReference type="GO" id="GO:0003700">
    <property type="term" value="F:DNA-binding transcription factor activity"/>
    <property type="evidence" value="ECO:0007669"/>
    <property type="project" value="TreeGrafter"/>
</dbReference>
<dbReference type="InterPro" id="IPR036390">
    <property type="entry name" value="WH_DNA-bd_sf"/>
</dbReference>
<dbReference type="PANTHER" id="PTHR33221:SF15">
    <property type="entry name" value="HTH-TYPE TRANSCRIPTIONAL REGULATOR YWGB-RELATED"/>
    <property type="match status" value="1"/>
</dbReference>
<proteinExistence type="predicted"/>
<dbReference type="Proteomes" id="UP000183868">
    <property type="component" value="Chromosome"/>
</dbReference>
<sequence length="146" mass="16805">MNVNTLIKREYDYAVRICAYLAGQKRNKAIPISRIAELLSITKPFANKIIFQLRKAGIIDSVQGRYGGIYLKRNPKELSVLDILNAMEFNSIINECLRTPGICPIIGFCKIHIFFSELQEILIKRLKEKMISDLVIHDYELESIVF</sequence>
<dbReference type="Gene3D" id="1.10.10.10">
    <property type="entry name" value="Winged helix-like DNA-binding domain superfamily/Winged helix DNA-binding domain"/>
    <property type="match status" value="1"/>
</dbReference>
<dbReference type="eggNOG" id="COG1959">
    <property type="taxonomic scope" value="Bacteria"/>
</dbReference>
<dbReference type="PANTHER" id="PTHR33221">
    <property type="entry name" value="WINGED HELIX-TURN-HELIX TRANSCRIPTIONAL REGULATOR, RRF2 FAMILY"/>
    <property type="match status" value="1"/>
</dbReference>
<reference evidence="1 4" key="2">
    <citation type="submission" date="2016-11" db="EMBL/GenBank/DDBJ databases">
        <title>Genomic analysis of Caldithrix abyssi and proposal of a novel bacterial phylum Caldithrichaeota.</title>
        <authorList>
            <person name="Kublanov I."/>
            <person name="Sigalova O."/>
            <person name="Gavrilov S."/>
            <person name="Lebedinsky A."/>
            <person name="Ivanova N."/>
            <person name="Daum C."/>
            <person name="Reddy T."/>
            <person name="Klenk H.P."/>
            <person name="Goker M."/>
            <person name="Reva O."/>
            <person name="Miroshnichenko M."/>
            <person name="Kyprides N."/>
            <person name="Woyke T."/>
            <person name="Gelfand M."/>
        </authorList>
    </citation>
    <scope>NUCLEOTIDE SEQUENCE [LARGE SCALE GENOMIC DNA]</scope>
    <source>
        <strain evidence="1 4">LF13</strain>
    </source>
</reference>
<dbReference type="EMBL" id="CM001402">
    <property type="protein sequence ID" value="EHO39930.1"/>
    <property type="molecule type" value="Genomic_DNA"/>
</dbReference>
<gene>
    <name evidence="1" type="primary">rrf2</name>
    <name evidence="1" type="ORF">Cabys_3086</name>
    <name evidence="2" type="ORF">Calab_0284</name>
</gene>
<dbReference type="InterPro" id="IPR030489">
    <property type="entry name" value="TR_Rrf2-type_CS"/>
</dbReference>
<dbReference type="InterPro" id="IPR000944">
    <property type="entry name" value="Tscrpt_reg_Rrf2"/>
</dbReference>
<dbReference type="PROSITE" id="PS01332">
    <property type="entry name" value="HTH_RRF2_1"/>
    <property type="match status" value="1"/>
</dbReference>
<dbReference type="RefSeq" id="WP_006926829.1">
    <property type="nucleotide sequence ID" value="NZ_CM001402.1"/>
</dbReference>
<dbReference type="EMBL" id="CP018099">
    <property type="protein sequence ID" value="APF19834.1"/>
    <property type="molecule type" value="Genomic_DNA"/>
</dbReference>
<organism evidence="2 3">
    <name type="scientific">Caldithrix abyssi DSM 13497</name>
    <dbReference type="NCBI Taxonomy" id="880073"/>
    <lineage>
        <taxon>Bacteria</taxon>
        <taxon>Pseudomonadati</taxon>
        <taxon>Calditrichota</taxon>
        <taxon>Calditrichia</taxon>
        <taxon>Calditrichales</taxon>
        <taxon>Calditrichaceae</taxon>
        <taxon>Caldithrix</taxon>
    </lineage>
</organism>
<dbReference type="AlphaFoldDB" id="H1XPK9"/>